<proteinExistence type="inferred from homology"/>
<evidence type="ECO:0000256" key="2">
    <source>
        <dbReference type="ARBA" id="ARBA00006357"/>
    </source>
</evidence>
<comment type="subcellular location">
    <subcellularLocation>
        <location evidence="1">Nucleus</location>
    </subcellularLocation>
</comment>
<dbReference type="SUPFAM" id="SSF53098">
    <property type="entry name" value="Ribonuclease H-like"/>
    <property type="match status" value="1"/>
</dbReference>
<dbReference type="KEGG" id="bnn:FOA43_001744"/>
<keyword evidence="4" id="KW-0378">Hydrolase</keyword>
<dbReference type="InterPro" id="IPR034922">
    <property type="entry name" value="REX1-like_exo"/>
</dbReference>
<dbReference type="InterPro" id="IPR047021">
    <property type="entry name" value="REXO1/3/4-like"/>
</dbReference>
<evidence type="ECO:0000256" key="6">
    <source>
        <dbReference type="ARBA" id="ARBA00023242"/>
    </source>
</evidence>
<keyword evidence="10" id="KW-1185">Reference proteome</keyword>
<dbReference type="InterPro" id="IPR013520">
    <property type="entry name" value="Ribonucl_H"/>
</dbReference>
<sequence>MTPISNQDNSEPKSGIGELSTIVPASKVDQRQNRKRRKQSSPSFTSTRHLRHRKRKFQAVDPNLQTFPTIQPKTNIHDLRDLIMYSLTGYNKEPRWCKVGNRRAIEKVIFIHARGLEEKDFGFEPNQKIELPQELSTRNVRDELKEFSDKFQRLIPLKMPGSGKAVYPLFVSLATFPLSKKERKKMFQENRNRKISLEGLCLSLSSLLTNDYPIHKDVPDATEEMVKKTDDYRSTVKVDHPGCKIFAIDCEMCLSTSGKVLTRASLTDWDGKTLIDELVKPEEEIVDYVTKYSGISEKLLENVTTRLSDIQDMIISKVSSDDILIGHSLESDLNVLKIKHPNIIDTAQCFDHPRGPPSKPSLKYLMSTYIHRTIQDKDTGHDSVEDCTSCVDLVKLKLEKGFLFGRTLTMASMFSRIATCNKMVTASDGIKIPKSSLVLDYSGPRKLGEEDERIQCHSDDDVVEKFVEKSSLHDFVYMRFEGLEFAKRWNFPKNGEAPFTSSEGQAYKEFGQRFEKVYRAIPKNSVVIVCSGNGDMGKMIELQKECKTFQEAYRNNPMIKNESKESGWTEKKSSELKKAVEEARDSFCFVTLKKEADDEDIAVVD</sequence>
<dbReference type="PANTHER" id="PTHR12801:SF115">
    <property type="entry name" value="FI18136P1-RELATED"/>
    <property type="match status" value="1"/>
</dbReference>
<reference evidence="9" key="1">
    <citation type="submission" date="2020-10" db="EMBL/GenBank/DDBJ databases">
        <authorList>
            <person name="Roach M.J.R."/>
        </authorList>
    </citation>
    <scope>NUCLEOTIDE SEQUENCE</scope>
    <source>
        <strain evidence="9">CBS 1945</strain>
    </source>
</reference>
<evidence type="ECO:0000313" key="10">
    <source>
        <dbReference type="Proteomes" id="UP000662931"/>
    </source>
</evidence>
<dbReference type="CDD" id="cd06145">
    <property type="entry name" value="REX1_like"/>
    <property type="match status" value="1"/>
</dbReference>
<dbReference type="Proteomes" id="UP000662931">
    <property type="component" value="Chromosome 1"/>
</dbReference>
<dbReference type="OrthoDB" id="206335at2759"/>
<dbReference type="InterPro" id="IPR036397">
    <property type="entry name" value="RNaseH_sf"/>
</dbReference>
<dbReference type="RefSeq" id="XP_038777980.1">
    <property type="nucleotide sequence ID" value="XM_038922052.1"/>
</dbReference>
<comment type="similarity">
    <text evidence="2">Belongs to the REXO1/REXO3 family.</text>
</comment>
<accession>A0A875S262</accession>
<evidence type="ECO:0000313" key="9">
    <source>
        <dbReference type="EMBL" id="QPG74415.1"/>
    </source>
</evidence>
<evidence type="ECO:0000259" key="8">
    <source>
        <dbReference type="SMART" id="SM00479"/>
    </source>
</evidence>
<dbReference type="SMART" id="SM00479">
    <property type="entry name" value="EXOIII"/>
    <property type="match status" value="1"/>
</dbReference>
<feature type="region of interest" description="Disordered" evidence="7">
    <location>
        <begin position="1"/>
        <end position="56"/>
    </location>
</feature>
<evidence type="ECO:0000256" key="1">
    <source>
        <dbReference type="ARBA" id="ARBA00004123"/>
    </source>
</evidence>
<dbReference type="Gene3D" id="3.30.420.10">
    <property type="entry name" value="Ribonuclease H-like superfamily/Ribonuclease H"/>
    <property type="match status" value="1"/>
</dbReference>
<dbReference type="EMBL" id="CP064812">
    <property type="protein sequence ID" value="QPG74415.1"/>
    <property type="molecule type" value="Genomic_DNA"/>
</dbReference>
<keyword evidence="5" id="KW-0269">Exonuclease</keyword>
<keyword evidence="6" id="KW-0539">Nucleus</keyword>
<dbReference type="FunFam" id="3.30.420.10:FF:000019">
    <property type="entry name" value="RNA exonuclease NEF-sp"/>
    <property type="match status" value="1"/>
</dbReference>
<dbReference type="GeneID" id="62195145"/>
<name>A0A875S262_EENNA</name>
<dbReference type="GO" id="GO:0004527">
    <property type="term" value="F:exonuclease activity"/>
    <property type="evidence" value="ECO:0007669"/>
    <property type="project" value="UniProtKB-KW"/>
</dbReference>
<evidence type="ECO:0000256" key="4">
    <source>
        <dbReference type="ARBA" id="ARBA00022801"/>
    </source>
</evidence>
<evidence type="ECO:0000256" key="3">
    <source>
        <dbReference type="ARBA" id="ARBA00022722"/>
    </source>
</evidence>
<organism evidence="9 10">
    <name type="scientific">Eeniella nana</name>
    <name type="common">Yeast</name>
    <name type="synonym">Brettanomyces nanus</name>
    <dbReference type="NCBI Taxonomy" id="13502"/>
    <lineage>
        <taxon>Eukaryota</taxon>
        <taxon>Fungi</taxon>
        <taxon>Dikarya</taxon>
        <taxon>Ascomycota</taxon>
        <taxon>Saccharomycotina</taxon>
        <taxon>Pichiomycetes</taxon>
        <taxon>Pichiales</taxon>
        <taxon>Pichiaceae</taxon>
        <taxon>Brettanomyces</taxon>
    </lineage>
</organism>
<protein>
    <recommendedName>
        <fullName evidence="8">Exonuclease domain-containing protein</fullName>
    </recommendedName>
</protein>
<keyword evidence="3" id="KW-0540">Nuclease</keyword>
<dbReference type="GO" id="GO:0005634">
    <property type="term" value="C:nucleus"/>
    <property type="evidence" value="ECO:0007669"/>
    <property type="project" value="UniProtKB-SubCell"/>
</dbReference>
<feature type="domain" description="Exonuclease" evidence="8">
    <location>
        <begin position="244"/>
        <end position="403"/>
    </location>
</feature>
<dbReference type="GO" id="GO:0003676">
    <property type="term" value="F:nucleic acid binding"/>
    <property type="evidence" value="ECO:0007669"/>
    <property type="project" value="InterPro"/>
</dbReference>
<gene>
    <name evidence="9" type="ORF">FOA43_001744</name>
</gene>
<dbReference type="InterPro" id="IPR012337">
    <property type="entry name" value="RNaseH-like_sf"/>
</dbReference>
<dbReference type="PANTHER" id="PTHR12801">
    <property type="entry name" value="RNA EXONUCLEASE REXO1 / RECO3 FAMILY MEMBER-RELATED"/>
    <property type="match status" value="1"/>
</dbReference>
<evidence type="ECO:0000256" key="7">
    <source>
        <dbReference type="SAM" id="MobiDB-lite"/>
    </source>
</evidence>
<dbReference type="AlphaFoldDB" id="A0A875S262"/>
<evidence type="ECO:0000256" key="5">
    <source>
        <dbReference type="ARBA" id="ARBA00022839"/>
    </source>
</evidence>